<feature type="transmembrane region" description="Helical" evidence="6">
    <location>
        <begin position="637"/>
        <end position="658"/>
    </location>
</feature>
<keyword evidence="4 6" id="KW-1133">Transmembrane helix</keyword>
<feature type="transmembrane region" description="Helical" evidence="6">
    <location>
        <begin position="540"/>
        <end position="566"/>
    </location>
</feature>
<keyword evidence="3 6" id="KW-0812">Transmembrane</keyword>
<keyword evidence="10" id="KW-1185">Reference proteome</keyword>
<dbReference type="InterPro" id="IPR052536">
    <property type="entry name" value="ABC-4_Integral_Memb_Prot"/>
</dbReference>
<evidence type="ECO:0000256" key="1">
    <source>
        <dbReference type="ARBA" id="ARBA00004651"/>
    </source>
</evidence>
<feature type="transmembrane region" description="Helical" evidence="6">
    <location>
        <begin position="21"/>
        <end position="40"/>
    </location>
</feature>
<keyword evidence="2 6" id="KW-1003">Cell membrane</keyword>
<dbReference type="Pfam" id="PF02687">
    <property type="entry name" value="FtsX"/>
    <property type="match status" value="2"/>
</dbReference>
<proteinExistence type="inferred from homology"/>
<dbReference type="RefSeq" id="WP_252442919.1">
    <property type="nucleotide sequence ID" value="NZ_JAMWYK010000002.1"/>
</dbReference>
<feature type="transmembrane region" description="Helical" evidence="6">
    <location>
        <begin position="280"/>
        <end position="305"/>
    </location>
</feature>
<feature type="transmembrane region" description="Helical" evidence="6">
    <location>
        <begin position="600"/>
        <end position="631"/>
    </location>
</feature>
<feature type="transmembrane region" description="Helical" evidence="6">
    <location>
        <begin position="52"/>
        <end position="76"/>
    </location>
</feature>
<dbReference type="PANTHER" id="PTHR46795">
    <property type="entry name" value="ABC TRANSPORTER PERMEASE-RELATED-RELATED"/>
    <property type="match status" value="1"/>
</dbReference>
<evidence type="ECO:0000256" key="4">
    <source>
        <dbReference type="ARBA" id="ARBA00022989"/>
    </source>
</evidence>
<evidence type="ECO:0000256" key="5">
    <source>
        <dbReference type="ARBA" id="ARBA00023136"/>
    </source>
</evidence>
<evidence type="ECO:0000313" key="10">
    <source>
        <dbReference type="Proteomes" id="UP001523234"/>
    </source>
</evidence>
<evidence type="ECO:0000256" key="7">
    <source>
        <dbReference type="SAM" id="MobiDB-lite"/>
    </source>
</evidence>
<evidence type="ECO:0000259" key="8">
    <source>
        <dbReference type="Pfam" id="PF02687"/>
    </source>
</evidence>
<keyword evidence="6" id="KW-0813">Transport</keyword>
<name>A0ABT0ZQ31_9LACO</name>
<feature type="domain" description="ABC3 transporter permease C-terminal" evidence="8">
    <location>
        <begin position="550"/>
        <end position="672"/>
    </location>
</feature>
<evidence type="ECO:0000313" key="9">
    <source>
        <dbReference type="EMBL" id="MCO0832096.1"/>
    </source>
</evidence>
<feature type="domain" description="ABC3 transporter permease C-terminal" evidence="8">
    <location>
        <begin position="62"/>
        <end position="176"/>
    </location>
</feature>
<organism evidence="9 10">
    <name type="scientific">Fructobacillus apis</name>
    <dbReference type="NCBI Taxonomy" id="2935017"/>
    <lineage>
        <taxon>Bacteria</taxon>
        <taxon>Bacillati</taxon>
        <taxon>Bacillota</taxon>
        <taxon>Bacilli</taxon>
        <taxon>Lactobacillales</taxon>
        <taxon>Lactobacillaceae</taxon>
        <taxon>Fructobacillus</taxon>
    </lineage>
</organism>
<dbReference type="Proteomes" id="UP001523234">
    <property type="component" value="Unassembled WGS sequence"/>
</dbReference>
<comment type="similarity">
    <text evidence="6">Belongs to the ABC-4 integral membrane protein family.</text>
</comment>
<dbReference type="PANTHER" id="PTHR46795:SF3">
    <property type="entry name" value="ABC TRANSPORTER PERMEASE"/>
    <property type="match status" value="1"/>
</dbReference>
<feature type="region of interest" description="Disordered" evidence="7">
    <location>
        <begin position="368"/>
        <end position="387"/>
    </location>
</feature>
<dbReference type="PIRSF" id="PIRSF018968">
    <property type="entry name" value="ABC_permease_BceB"/>
    <property type="match status" value="1"/>
</dbReference>
<comment type="subcellular location">
    <subcellularLocation>
        <location evidence="1 6">Cell membrane</location>
        <topology evidence="1 6">Multi-pass membrane protein</topology>
    </subcellularLocation>
</comment>
<feature type="transmembrane region" description="Helical" evidence="6">
    <location>
        <begin position="110"/>
        <end position="135"/>
    </location>
</feature>
<evidence type="ECO:0000256" key="2">
    <source>
        <dbReference type="ARBA" id="ARBA00022475"/>
    </source>
</evidence>
<dbReference type="InterPro" id="IPR027022">
    <property type="entry name" value="ABC_permease_BceB-typ"/>
</dbReference>
<feature type="transmembrane region" description="Helical" evidence="6">
    <location>
        <begin position="147"/>
        <end position="175"/>
    </location>
</feature>
<comment type="caution">
    <text evidence="9">The sequence shown here is derived from an EMBL/GenBank/DDBJ whole genome shotgun (WGS) entry which is preliminary data.</text>
</comment>
<reference evidence="9 10" key="1">
    <citation type="submission" date="2022-06" db="EMBL/GenBank/DDBJ databases">
        <title>Fructobacillus taiwanensis sp. nov., isolated from the honeybee.</title>
        <authorList>
            <person name="Chen Y.-S."/>
            <person name="Wang L.-T."/>
            <person name="Lee Y.-S."/>
            <person name="Chang Y.-C."/>
            <person name="Wu H.-C."/>
            <person name="Liao C.-Y."/>
            <person name="Chen W.-H."/>
            <person name="Deng J.-N."/>
            <person name="Wang Y.-H."/>
        </authorList>
    </citation>
    <scope>NUCLEOTIDE SEQUENCE [LARGE SCALE GENOMIC DNA]</scope>
    <source>
        <strain evidence="9 10">W13</strain>
    </source>
</reference>
<evidence type="ECO:0000256" key="6">
    <source>
        <dbReference type="PIRNR" id="PIRNR018968"/>
    </source>
</evidence>
<keyword evidence="5 6" id="KW-0472">Membrane</keyword>
<feature type="transmembrane region" description="Helical" evidence="6">
    <location>
        <begin position="196"/>
        <end position="215"/>
    </location>
</feature>
<sequence length="672" mass="75979">MFHLKLAFDSLNKNKETYFPFLLAAVISVAFNFLIQLLIFSKGVHDLEMAGLVVVMLILGQVVIGILSIIILVYTYSFLKKGKQREFGLYSILGLKKSDLAQISFLQQMFSFVLCILFGLVSGYVFARVLILLLIKMLHGTSFQLSFNWYSILFTVLFFFIAFLILTIIDVFSVYKTTTLDLLTSEKKAATAPKNRWILFTLGLLALVVGYWLSLTVPGPVEAITRFFIAALLIIFATYFLFVAGTTLLLKTLQKHGAYYYQTQHFVTVSNLLFRMKQNAVGLASIALLSTMTLVVTVTTASMFFGKSDAVNQMFPRDTVLTVSDGLLSQQKIEQVANKNSLKSSSWYTSRASNTTLANLTKTNQLLPWSDDANHQSNRRANSDASGDRHVQFMTLADYQKLTKDKTPLKENEVILYCLTNDPNNRTVIQIPEKEVTVDNHQYRVKKNLKQVQGLPTLSPDLVPSLLLVMPTEEQTIKAAQSILSSSDEKKQPLMSTTYYFNTEGSFDHIDAFLSDMEKEVGTTRHDFGNKSVIQKVMNAFYGAFFFIGILFSLSFFFVTGLMVYYKQMAEGRADKKQFMILQKVGMSKETIRKAIHSQILWLFGLPVLVSVIHLAFAMVIIQKLLLAFAIPMTSSVYVIMISTILMMLFVYFLIYVLTSKTYYKQVSSMNP</sequence>
<dbReference type="InterPro" id="IPR003838">
    <property type="entry name" value="ABC3_permease_C"/>
</dbReference>
<feature type="compositionally biased region" description="Polar residues" evidence="7">
    <location>
        <begin position="375"/>
        <end position="385"/>
    </location>
</feature>
<protein>
    <submittedName>
        <fullName evidence="9">ABC transporter permease</fullName>
    </submittedName>
</protein>
<gene>
    <name evidence="9" type="ORF">NFX39_03195</name>
</gene>
<feature type="transmembrane region" description="Helical" evidence="6">
    <location>
        <begin position="227"/>
        <end position="250"/>
    </location>
</feature>
<evidence type="ECO:0000256" key="3">
    <source>
        <dbReference type="ARBA" id="ARBA00022692"/>
    </source>
</evidence>
<dbReference type="EMBL" id="JAMWYK010000002">
    <property type="protein sequence ID" value="MCO0832096.1"/>
    <property type="molecule type" value="Genomic_DNA"/>
</dbReference>
<accession>A0ABT0ZQ31</accession>